<dbReference type="AlphaFoldDB" id="B3T9M2"/>
<evidence type="ECO:0000256" key="1">
    <source>
        <dbReference type="ARBA" id="ARBA00022540"/>
    </source>
</evidence>
<evidence type="ECO:0000256" key="2">
    <source>
        <dbReference type="ARBA" id="ARBA00022917"/>
    </source>
</evidence>
<dbReference type="PANTHER" id="PTHR10784">
    <property type="entry name" value="TRANSLATION INITIATION FACTOR 6"/>
    <property type="match status" value="1"/>
</dbReference>
<dbReference type="GO" id="GO:0043022">
    <property type="term" value="F:ribosome binding"/>
    <property type="evidence" value="ECO:0007669"/>
    <property type="project" value="InterPro"/>
</dbReference>
<dbReference type="HAMAP" id="MF_00032">
    <property type="entry name" value="eIF_6"/>
    <property type="match status" value="1"/>
</dbReference>
<evidence type="ECO:0000313" key="4">
    <source>
        <dbReference type="EMBL" id="ABZ09281.1"/>
    </source>
</evidence>
<keyword evidence="2 3" id="KW-0648">Protein biosynthesis</keyword>
<gene>
    <name evidence="3" type="primary">eif6</name>
    <name evidence="4" type="ORF">ALOHA_HF4000APKG7F11ctg8g22</name>
</gene>
<dbReference type="NCBIfam" id="TIGR00323">
    <property type="entry name" value="eIF-6"/>
    <property type="match status" value="1"/>
</dbReference>
<organism evidence="4">
    <name type="scientific">uncultured marine crenarchaeote HF4000_APKG7F11</name>
    <dbReference type="NCBI Taxonomy" id="455600"/>
    <lineage>
        <taxon>Archaea</taxon>
        <taxon>Nitrososphaerota</taxon>
        <taxon>Nitrososphaeria</taxon>
        <taxon>Nitrosopumilales</taxon>
        <taxon>environmental samples</taxon>
    </lineage>
</organism>
<comment type="similarity">
    <text evidence="3">Belongs to the eIF-6 family.</text>
</comment>
<dbReference type="Gene3D" id="3.75.10.10">
    <property type="entry name" value="L-arginine/glycine Amidinotransferase, Chain A"/>
    <property type="match status" value="1"/>
</dbReference>
<reference evidence="4" key="1">
    <citation type="journal article" date="2008" name="ISME J.">
        <title>Genomic patterns of recombination, clonal divergence and environment in marine microbial populations.</title>
        <authorList>
            <person name="Konstantinidis K.T."/>
            <person name="Delong E.F."/>
        </authorList>
    </citation>
    <scope>NUCLEOTIDE SEQUENCE</scope>
</reference>
<dbReference type="SMART" id="SM00654">
    <property type="entry name" value="eIF6"/>
    <property type="match status" value="1"/>
</dbReference>
<keyword evidence="1 3" id="KW-0396">Initiation factor</keyword>
<dbReference type="Pfam" id="PF01912">
    <property type="entry name" value="eIF-6"/>
    <property type="match status" value="1"/>
</dbReference>
<evidence type="ECO:0000256" key="3">
    <source>
        <dbReference type="HAMAP-Rule" id="MF_00032"/>
    </source>
</evidence>
<sequence length="221" mass="24105">MDIIKYDVYSGPNIGIFTSVNDKFVFIPNGFAKTKAENLARYLQTEYLMTPVANTRLLGILMVLNNHGILLPKTSSPEEIANLRKCTDLNVKILDTKYNALGNLICVNDKGGVISPIIEKEFIKEIEDVLDIEVIQKRIAGFHQVGAVMEANNLGGIIHPEADEEDIKNFSNVLGVNIEPATINGGIPFVSSGMLANSNAVVVGNLTNGPEIMMLTRAFTN</sequence>
<name>B3T9M2_9ARCH</name>
<dbReference type="GO" id="GO:0003743">
    <property type="term" value="F:translation initiation factor activity"/>
    <property type="evidence" value="ECO:0007669"/>
    <property type="project" value="UniProtKB-UniRule"/>
</dbReference>
<dbReference type="GO" id="GO:0042256">
    <property type="term" value="P:cytosolic ribosome assembly"/>
    <property type="evidence" value="ECO:0007669"/>
    <property type="project" value="InterPro"/>
</dbReference>
<dbReference type="EMBL" id="EU016647">
    <property type="protein sequence ID" value="ABZ09281.1"/>
    <property type="molecule type" value="Genomic_DNA"/>
</dbReference>
<accession>B3T9M2</accession>
<protein>
    <recommendedName>
        <fullName evidence="3">Translation initiation factor 6</fullName>
        <shortName evidence="3">aIF-6</shortName>
    </recommendedName>
</protein>
<dbReference type="InterPro" id="IPR002769">
    <property type="entry name" value="eIF6"/>
</dbReference>
<proteinExistence type="inferred from homology"/>
<dbReference type="SUPFAM" id="SSF55909">
    <property type="entry name" value="Pentein"/>
    <property type="match status" value="1"/>
</dbReference>
<comment type="function">
    <text evidence="3">Binds to the 50S ribosomal subunit and prevents its association with the 30S ribosomal subunit to form the 70S initiation complex.</text>
</comment>